<dbReference type="PDBsum" id="4Q8K"/>
<feature type="compositionally biased region" description="Low complexity" evidence="2">
    <location>
        <begin position="166"/>
        <end position="175"/>
    </location>
</feature>
<organism evidence="6">
    <name type="scientific">Pseudoalteromonas sp. SM0524</name>
    <dbReference type="NCBI Taxonomy" id="515257"/>
    <lineage>
        <taxon>Bacteria</taxon>
        <taxon>Pseudomonadati</taxon>
        <taxon>Pseudomonadota</taxon>
        <taxon>Gammaproteobacteria</taxon>
        <taxon>Alteromonadales</taxon>
        <taxon>Pseudoalteromonadaceae</taxon>
        <taxon>Pseudoalteromonas</taxon>
    </lineage>
</organism>
<feature type="signal peptide" evidence="3">
    <location>
        <begin position="1"/>
        <end position="31"/>
    </location>
</feature>
<evidence type="ECO:0007829" key="8">
    <source>
        <dbReference type="PDB" id="4Q8L"/>
    </source>
</evidence>
<dbReference type="Pfam" id="PF02018">
    <property type="entry name" value="CBM_4_9"/>
    <property type="match status" value="1"/>
</dbReference>
<feature type="region of interest" description="Disordered" evidence="2">
    <location>
        <begin position="156"/>
        <end position="175"/>
    </location>
</feature>
<dbReference type="EvolutionaryTrace" id="B2LME8"/>
<dbReference type="EMBL" id="EU548077">
    <property type="protein sequence ID" value="ACB87607.2"/>
    <property type="molecule type" value="Genomic_DNA"/>
</dbReference>
<reference evidence="6" key="2">
    <citation type="submission" date="2014-04" db="EMBL/GenBank/DDBJ databases">
        <authorList>
            <person name="Harrison E."/>
        </authorList>
    </citation>
    <scope>NUCLEOTIDE SEQUENCE</scope>
    <source>
        <strain evidence="6">SM0524</strain>
    </source>
</reference>
<protein>
    <submittedName>
        <fullName evidence="6">Alginase</fullName>
    </submittedName>
</protein>
<dbReference type="DisProt" id="DP00787"/>
<feature type="disulfide bond" evidence="7 8">
    <location>
        <begin position="365"/>
        <end position="377"/>
    </location>
</feature>
<evidence type="ECO:0000256" key="2">
    <source>
        <dbReference type="SAM" id="MobiDB-lite"/>
    </source>
</evidence>
<dbReference type="InterPro" id="IPR013320">
    <property type="entry name" value="ConA-like_dom_sf"/>
</dbReference>
<evidence type="ECO:0000259" key="5">
    <source>
        <dbReference type="Pfam" id="PF08787"/>
    </source>
</evidence>
<keyword evidence="1" id="KW-0378">Hydrolase</keyword>
<dbReference type="InterPro" id="IPR014895">
    <property type="entry name" value="Alginate_lyase_2"/>
</dbReference>
<evidence type="ECO:0000259" key="4">
    <source>
        <dbReference type="Pfam" id="PF02018"/>
    </source>
</evidence>
<feature type="binding site" evidence="7 8">
    <location>
        <position position="283"/>
    </location>
    <ligand>
        <name>Ca(2+)</name>
        <dbReference type="ChEBI" id="CHEBI:29108"/>
    </ligand>
</feature>
<feature type="binding site" evidence="7 8">
    <location>
        <position position="273"/>
    </location>
    <ligand>
        <name>Ca(2+)</name>
        <dbReference type="ChEBI" id="CHEBI:29108"/>
    </ligand>
</feature>
<dbReference type="GO" id="GO:0046872">
    <property type="term" value="F:metal ion binding"/>
    <property type="evidence" value="ECO:0007669"/>
    <property type="project" value="UniProtKB-KW"/>
</dbReference>
<feature type="chain" id="PRO_5002780791" evidence="3">
    <location>
        <begin position="32"/>
        <end position="400"/>
    </location>
</feature>
<dbReference type="AlphaFoldDB" id="B2LME8"/>
<dbReference type="InterPro" id="IPR003305">
    <property type="entry name" value="CenC_carb-bd"/>
</dbReference>
<feature type="binding site" evidence="7 8">
    <location>
        <position position="288"/>
    </location>
    <ligand>
        <name>Ca(2+)</name>
        <dbReference type="ChEBI" id="CHEBI:29108"/>
    </ligand>
</feature>
<reference evidence="7 8" key="1">
    <citation type="journal article" date="2014" name="J. Biol. Chem.">
        <title>Molecular insight into the role of the N-terminal extension in the maturation, substrate recognition, and catalysis of a bacterial alginate lyase from polysaccharide lyase family 18.</title>
        <authorList>
            <person name="Dong S."/>
            <person name="Wei T.D."/>
            <person name="Chen X.L."/>
            <person name="Li C.Y."/>
            <person name="Wang P."/>
            <person name="Xie B.B."/>
            <person name="Qin Q.L."/>
            <person name="Zhang X.Y."/>
            <person name="Pang X.H."/>
            <person name="Zhou B.C."/>
            <person name="Zhang Y.Z."/>
        </authorList>
    </citation>
    <scope>X-RAY CRYSTALLOGRAPHY (1.65 ANGSTROMS) OF 32-400 IN COMPLEX WITH CA(2+)</scope>
    <scope>DISULFIDE BONDS</scope>
</reference>
<sequence>MFRFKGIRIMINHKKLFIYSAIATSSALSHAATINNAGFESGFSNWNETDPAAISSDAYSGSKSLKIQGSPARVYQVVDIQPNTEYTLSAYVLGKGQIGVNDLNGLFKNQTFNVSSWTKVTKTFTSANTNSLQVFAKHYNNTSDVRFDNFSLIEGSGSNDGGSDGGSDNSNGSTIPSSITSGSIFDLEGDNPNPLVDDSTLVFVPLEAQHITPNGNGWRHEYKVKESLRVAMTQTYEVFEATVKVEMSDGGKTIISQHHASDTGTISKVYVSDTDESGFNDSVANNGIFDVYVRLRNTSGNEEKFALGTMTSGETFNLRVVNNYGDVEVTAFGNSFGIPVEDDSQSYFKFGNYLQSQDPYTLDKCGEAGNSNSFKNCFEDLGITESKVTMTNVSYTRETN</sequence>
<feature type="binding site" evidence="7 8">
    <location>
        <position position="281"/>
    </location>
    <ligand>
        <name>Ca(2+)</name>
        <dbReference type="ChEBI" id="CHEBI:29108"/>
    </ligand>
</feature>
<accession>B2LME8</accession>
<dbReference type="Gene3D" id="2.60.120.200">
    <property type="match status" value="1"/>
</dbReference>
<dbReference type="CAZy" id="PL18">
    <property type="family name" value="Polysaccharide Lyase Family 18"/>
</dbReference>
<keyword evidence="3" id="KW-0732">Signal</keyword>
<evidence type="ECO:0000313" key="6">
    <source>
        <dbReference type="EMBL" id="ACB87607.2"/>
    </source>
</evidence>
<dbReference type="PDB" id="4Q8K">
    <property type="method" value="X-ray"/>
    <property type="resolution" value="1.65 A"/>
    <property type="chains" value="A=32-400"/>
</dbReference>
<dbReference type="SMR" id="B2LME8"/>
<keyword evidence="7 8" id="KW-0002">3D-structure</keyword>
<feature type="domain" description="Alginate lyase 2" evidence="5">
    <location>
        <begin position="197"/>
        <end position="384"/>
    </location>
</feature>
<dbReference type="SUPFAM" id="SSF49785">
    <property type="entry name" value="Galactose-binding domain-like"/>
    <property type="match status" value="1"/>
</dbReference>
<feature type="binding site" evidence="7 8">
    <location>
        <position position="286"/>
    </location>
    <ligand>
        <name>Ca(2+)</name>
        <dbReference type="ChEBI" id="CHEBI:29108"/>
    </ligand>
</feature>
<evidence type="ECO:0007829" key="7">
    <source>
        <dbReference type="PDB" id="4Q8K"/>
    </source>
</evidence>
<dbReference type="BRENDA" id="4.2.2.3">
    <property type="organism ID" value="16069"/>
</dbReference>
<dbReference type="Pfam" id="PF08787">
    <property type="entry name" value="Alginate_lyase2"/>
    <property type="match status" value="1"/>
</dbReference>
<proteinExistence type="evidence at protein level"/>
<dbReference type="PDBsum" id="4Q8L"/>
<dbReference type="PDB" id="4Q8L">
    <property type="method" value="X-ray"/>
    <property type="resolution" value="2.10 A"/>
    <property type="chains" value="A/B=174-400"/>
</dbReference>
<dbReference type="SUPFAM" id="SSF49899">
    <property type="entry name" value="Concanavalin A-like lectins/glucanases"/>
    <property type="match status" value="1"/>
</dbReference>
<dbReference type="GO" id="GO:0016798">
    <property type="term" value="F:hydrolase activity, acting on glycosyl bonds"/>
    <property type="evidence" value="ECO:0007669"/>
    <property type="project" value="InterPro"/>
</dbReference>
<keyword evidence="7 8" id="KW-0106">Calcium</keyword>
<name>B2LME8_9GAMM</name>
<keyword evidence="7 8" id="KW-0479">Metal-binding</keyword>
<feature type="domain" description="CBM-cenC" evidence="4">
    <location>
        <begin position="32"/>
        <end position="131"/>
    </location>
</feature>
<dbReference type="Gene3D" id="2.60.120.260">
    <property type="entry name" value="Galactose-binding domain-like"/>
    <property type="match status" value="1"/>
</dbReference>
<evidence type="ECO:0000256" key="3">
    <source>
        <dbReference type="SAM" id="SignalP"/>
    </source>
</evidence>
<evidence type="ECO:0000256" key="1">
    <source>
        <dbReference type="ARBA" id="ARBA00022801"/>
    </source>
</evidence>
<dbReference type="InterPro" id="IPR008979">
    <property type="entry name" value="Galactose-bd-like_sf"/>
</dbReference>
<dbReference type="CAZy" id="CBM16">
    <property type="family name" value="Carbohydrate-Binding Module Family 16"/>
</dbReference>